<evidence type="ECO:0000313" key="2">
    <source>
        <dbReference type="Proteomes" id="UP000002376"/>
    </source>
</evidence>
<dbReference type="Proteomes" id="UP000002376">
    <property type="component" value="Chromosome"/>
</dbReference>
<dbReference type="HOGENOM" id="CLU_2857288_0_0_2"/>
<dbReference type="GeneID" id="9165378"/>
<reference evidence="1 2" key="1">
    <citation type="journal article" date="2010" name="Stand. Genomic Sci.">
        <title>Complete genome sequence of Thermosphaera aggregans type strain (M11TL).</title>
        <authorList>
            <person name="Spring S."/>
            <person name="Rachel R."/>
            <person name="Lapidus A."/>
            <person name="Davenport K."/>
            <person name="Tice H."/>
            <person name="Copeland A."/>
            <person name="Cheng J.F."/>
            <person name="Lucas S."/>
            <person name="Chen F."/>
            <person name="Nolan M."/>
            <person name="Bruce D."/>
            <person name="Goodwin L."/>
            <person name="Pitluck S."/>
            <person name="Ivanova N."/>
            <person name="Mavromatis K."/>
            <person name="Ovchinnikova G."/>
            <person name="Pati A."/>
            <person name="Chen A."/>
            <person name="Palaniappan K."/>
            <person name="Land M."/>
            <person name="Hauser L."/>
            <person name="Chang Y.J."/>
            <person name="Jeffries C.C."/>
            <person name="Brettin T."/>
            <person name="Detter J.C."/>
            <person name="Tapia R."/>
            <person name="Han C."/>
            <person name="Heimerl T."/>
            <person name="Weikl F."/>
            <person name="Brambilla E."/>
            <person name="Goker M."/>
            <person name="Bristow J."/>
            <person name="Eisen J.A."/>
            <person name="Markowitz V."/>
            <person name="Hugenholtz P."/>
            <person name="Kyrpides N.C."/>
            <person name="Klenk H.P."/>
        </authorList>
    </citation>
    <scope>NUCLEOTIDE SEQUENCE [LARGE SCALE GENOMIC DNA]</scope>
    <source>
        <strain evidence="2">DSM 11486 / M11TL</strain>
    </source>
</reference>
<dbReference type="STRING" id="633148.Tagg_0365"/>
<proteinExistence type="predicted"/>
<dbReference type="RefSeq" id="WP_013129233.1">
    <property type="nucleotide sequence ID" value="NC_014160.1"/>
</dbReference>
<dbReference type="SUPFAM" id="SSF46785">
    <property type="entry name" value="Winged helix' DNA-binding domain"/>
    <property type="match status" value="1"/>
</dbReference>
<dbReference type="eggNOG" id="arCOG00738">
    <property type="taxonomic scope" value="Archaea"/>
</dbReference>
<evidence type="ECO:0008006" key="3">
    <source>
        <dbReference type="Google" id="ProtNLM"/>
    </source>
</evidence>
<gene>
    <name evidence="1" type="ordered locus">Tagg_0365</name>
</gene>
<dbReference type="InterPro" id="IPR036390">
    <property type="entry name" value="WH_DNA-bd_sf"/>
</dbReference>
<dbReference type="OrthoDB" id="18315at2157"/>
<evidence type="ECO:0000313" key="1">
    <source>
        <dbReference type="EMBL" id="ADG90640.1"/>
    </source>
</evidence>
<dbReference type="InterPro" id="IPR036388">
    <property type="entry name" value="WH-like_DNA-bd_sf"/>
</dbReference>
<sequence length="62" mass="6984">MVAESKTIKEKVYEALKNAKTPLSPKQIAQITGLNYNTVRARLSDLRKENKASRLPEGWVAK</sequence>
<dbReference type="Gene3D" id="1.10.10.10">
    <property type="entry name" value="Winged helix-like DNA-binding domain superfamily/Winged helix DNA-binding domain"/>
    <property type="match status" value="1"/>
</dbReference>
<dbReference type="EMBL" id="CP001939">
    <property type="protein sequence ID" value="ADG90640.1"/>
    <property type="molecule type" value="Genomic_DNA"/>
</dbReference>
<keyword evidence="2" id="KW-1185">Reference proteome</keyword>
<name>D5U0J0_THEAM</name>
<reference key="3">
    <citation type="submission" date="2010-02" db="EMBL/GenBank/DDBJ databases">
        <title>Complete genome sequence of Thermosphaera aggregans type strain (M11TL).</title>
        <authorList>
            <consortium name="US DOE Joint Genome Institute (JGI-PGF)"/>
            <person name="Spring S."/>
            <person name="Lapidus A."/>
            <person name="Munk C."/>
            <person name="Schroeder M."/>
            <person name="Glavina Del Rio T."/>
            <person name="Tice H."/>
            <person name="Copeland A."/>
            <person name="Cheng J.-F."/>
            <person name="Lucas S."/>
            <person name="Chen F."/>
            <person name="Nolan M."/>
            <person name="Bruce D."/>
            <person name="Goodwin L."/>
            <person name="Pitluck S."/>
            <person name="Ivanova N."/>
            <person name="Mavromatis K."/>
            <person name="Ovchinnikova G."/>
            <person name="Pati A."/>
            <person name="Chen A."/>
            <person name="Palaniappan K."/>
            <person name="Land M."/>
            <person name="Hauser L."/>
            <person name="Chang Y.-J."/>
            <person name="Jeffries C.C."/>
            <person name="Brettin T."/>
            <person name="Detter J.C."/>
            <person name="Tapia R."/>
            <person name="Han C."/>
            <person name="Chain P."/>
            <person name="Heimerl T."/>
            <person name="Weik F."/>
            <person name="Goker M."/>
            <person name="Rachel R."/>
            <person name="Bristow J."/>
            <person name="Eisen J.A."/>
            <person name="Markowitz V."/>
            <person name="Hugenholtz P."/>
            <person name="Kyrpides N.C."/>
            <person name="Klenk H.-P."/>
        </authorList>
    </citation>
    <scope>NUCLEOTIDE SEQUENCE</scope>
    <source>
        <strain>DSM 11486</strain>
    </source>
</reference>
<protein>
    <recommendedName>
        <fullName evidence="3">HTH domain-containing protein</fullName>
    </recommendedName>
</protein>
<dbReference type="KEGG" id="tag:Tagg_0365"/>
<accession>D5U0J0</accession>
<reference evidence="2" key="2">
    <citation type="journal article" date="2010" name="Stand. Genomic Sci.">
        <title>Complete genome sequence of Thermosphaera aggregans type strain (M11TLT).</title>
        <authorList>
            <person name="Spring S."/>
            <person name="Rachel R."/>
            <person name="Lapidus A."/>
            <person name="Davenport K."/>
            <person name="Tice H."/>
            <person name="Copeland A."/>
            <person name="Cheng J.-F."/>
            <person name="Lucas S."/>
            <person name="Chen F."/>
            <person name="Nolan M."/>
            <person name="Bruce D."/>
            <person name="Goodwin L."/>
            <person name="Pitluck S."/>
            <person name="Ivanova N."/>
            <person name="Mavromatis K."/>
            <person name="Ovchinnikova G."/>
            <person name="Pati A."/>
            <person name="Chen A."/>
            <person name="Palaniappan K."/>
            <person name="Land M."/>
            <person name="Hauser L."/>
            <person name="Chang Y.-J."/>
            <person name="Jeffries C.C."/>
            <person name="Brettin T."/>
            <person name="Detter J.C."/>
            <person name="Tapia R."/>
            <person name="Han C."/>
            <person name="Heimerl T."/>
            <person name="Weikl F."/>
            <person name="Brambilla E."/>
            <person name="Goker M."/>
            <person name="Bristow J."/>
            <person name="Eisen J.A."/>
            <person name="Markowitz V."/>
            <person name="Hugenholtz P."/>
            <person name="Kyrpides N.C."/>
            <person name="Klenk H.-P."/>
        </authorList>
    </citation>
    <scope>NUCLEOTIDE SEQUENCE [LARGE SCALE GENOMIC DNA]</scope>
    <source>
        <strain evidence="2">DSM 11486 / M11TL</strain>
    </source>
</reference>
<organism evidence="1 2">
    <name type="scientific">Thermosphaera aggregans (strain DSM 11486 / M11TL)</name>
    <dbReference type="NCBI Taxonomy" id="633148"/>
    <lineage>
        <taxon>Archaea</taxon>
        <taxon>Thermoproteota</taxon>
        <taxon>Thermoprotei</taxon>
        <taxon>Desulfurococcales</taxon>
        <taxon>Desulfurococcaceae</taxon>
        <taxon>Thermosphaera</taxon>
    </lineage>
</organism>
<dbReference type="AlphaFoldDB" id="D5U0J0"/>